<reference evidence="2 3" key="1">
    <citation type="journal article" date="2021" name="Commun. Biol.">
        <title>The genome of Shorea leprosula (Dipterocarpaceae) highlights the ecological relevance of drought in aseasonal tropical rainforests.</title>
        <authorList>
            <person name="Ng K.K.S."/>
            <person name="Kobayashi M.J."/>
            <person name="Fawcett J.A."/>
            <person name="Hatakeyama M."/>
            <person name="Paape T."/>
            <person name="Ng C.H."/>
            <person name="Ang C.C."/>
            <person name="Tnah L.H."/>
            <person name="Lee C.T."/>
            <person name="Nishiyama T."/>
            <person name="Sese J."/>
            <person name="O'Brien M.J."/>
            <person name="Copetti D."/>
            <person name="Mohd Noor M.I."/>
            <person name="Ong R.C."/>
            <person name="Putra M."/>
            <person name="Sireger I.Z."/>
            <person name="Indrioko S."/>
            <person name="Kosugi Y."/>
            <person name="Izuno A."/>
            <person name="Isagi Y."/>
            <person name="Lee S.L."/>
            <person name="Shimizu K.K."/>
        </authorList>
    </citation>
    <scope>NUCLEOTIDE SEQUENCE [LARGE SCALE GENOMIC DNA]</scope>
    <source>
        <strain evidence="2">214</strain>
    </source>
</reference>
<evidence type="ECO:0000313" key="2">
    <source>
        <dbReference type="EMBL" id="GKV00076.1"/>
    </source>
</evidence>
<dbReference type="InterPro" id="IPR000477">
    <property type="entry name" value="RT_dom"/>
</dbReference>
<evidence type="ECO:0000259" key="1">
    <source>
        <dbReference type="PROSITE" id="PS50878"/>
    </source>
</evidence>
<name>A0AAV5IN83_9ROSI</name>
<comment type="caution">
    <text evidence="2">The sequence shown here is derived from an EMBL/GenBank/DDBJ whole genome shotgun (WGS) entry which is preliminary data.</text>
</comment>
<dbReference type="InterPro" id="IPR026960">
    <property type="entry name" value="RVT-Znf"/>
</dbReference>
<dbReference type="Pfam" id="PF13966">
    <property type="entry name" value="zf-RVT"/>
    <property type="match status" value="1"/>
</dbReference>
<dbReference type="Proteomes" id="UP001054252">
    <property type="component" value="Unassembled WGS sequence"/>
</dbReference>
<dbReference type="PANTHER" id="PTHR33116:SF75">
    <property type="entry name" value="RIBONUCLEASE H PROTEIN"/>
    <property type="match status" value="1"/>
</dbReference>
<protein>
    <recommendedName>
        <fullName evidence="1">Reverse transcriptase domain-containing protein</fullName>
    </recommendedName>
</protein>
<dbReference type="PANTHER" id="PTHR33116">
    <property type="entry name" value="REVERSE TRANSCRIPTASE ZINC-BINDING DOMAIN-CONTAINING PROTEIN-RELATED-RELATED"/>
    <property type="match status" value="1"/>
</dbReference>
<organism evidence="2 3">
    <name type="scientific">Rubroshorea leprosula</name>
    <dbReference type="NCBI Taxonomy" id="152421"/>
    <lineage>
        <taxon>Eukaryota</taxon>
        <taxon>Viridiplantae</taxon>
        <taxon>Streptophyta</taxon>
        <taxon>Embryophyta</taxon>
        <taxon>Tracheophyta</taxon>
        <taxon>Spermatophyta</taxon>
        <taxon>Magnoliopsida</taxon>
        <taxon>eudicotyledons</taxon>
        <taxon>Gunneridae</taxon>
        <taxon>Pentapetalae</taxon>
        <taxon>rosids</taxon>
        <taxon>malvids</taxon>
        <taxon>Malvales</taxon>
        <taxon>Dipterocarpaceae</taxon>
        <taxon>Rubroshorea</taxon>
    </lineage>
</organism>
<evidence type="ECO:0000313" key="3">
    <source>
        <dbReference type="Proteomes" id="UP001054252"/>
    </source>
</evidence>
<accession>A0AAV5IN83</accession>
<dbReference type="PROSITE" id="PS50878">
    <property type="entry name" value="RT_POL"/>
    <property type="match status" value="1"/>
</dbReference>
<dbReference type="CDD" id="cd01650">
    <property type="entry name" value="RT_nLTR_like"/>
    <property type="match status" value="1"/>
</dbReference>
<sequence>MLEAEFNDDEIREAVASCASDKAPRPDGFNFHFIKTIWSTIEGDIISFMKEFHKNGKLVKGLNASYITLIPKTKNPISLKEFRLISLIGCIYKILAKVLANRLRKIIGKVISTSQSAFMEGRHLVDSVLALNELNYLDSMQKQLGFGQKWCNWIKECLSSATVSVLVNGSPTKEFSMGRGFRQGDPLSPYMFIIVAEGLHALLAEAERKNLFKWVTTSTNAPISHLQFADDTVLLNEASVSSIRAIKFIMRWFEIMSRLKINFSKSILYGVNVNNQWIDMAAQTLNCKHGSLPFTYLGLSKGRLLSSGRRLTLLKSVLSALPLFYFSLFKVPKGILNELVKIQKNFLWGGSDDSKKIAWVNWEKACLAKSKGGLGIPNLAIRNTALLGKWWSKFHDVDEKHKLWKNIIVYKYYEGNNNTSITSCITPKMSTIWRDILSIGRENERAKTCFIDGFPRKISDGAKTNFWSDVWLGSSSFKLEFPRLYNLSLDKEMSVANLKPSKGQGWHFNWRHEPFGRELDEYKRLEDTLKPVNIHDTKPDNFNWIHCPSGYSTKSAYQILENPTTCLQGSICSLIWNPLVPSKVSFMIWRLFLNRLPTKDNLCLRGVNLTNNPNCVFCGDHPEDANHIFAKCRQSQKLWSKICHWWGFLFVPPDNAFAMLHQLSSLQVPKKARRSWNLTISTAAWSIWIKGNSTYAKFNFVDWCQFSLHCAVDF</sequence>
<feature type="domain" description="Reverse transcriptase" evidence="1">
    <location>
        <begin position="51"/>
        <end position="301"/>
    </location>
</feature>
<dbReference type="AlphaFoldDB" id="A0AAV5IN83"/>
<gene>
    <name evidence="2" type="ORF">SLEP1_g12828</name>
</gene>
<proteinExistence type="predicted"/>
<dbReference type="EMBL" id="BPVZ01000015">
    <property type="protein sequence ID" value="GKV00076.1"/>
    <property type="molecule type" value="Genomic_DNA"/>
</dbReference>
<keyword evidence="3" id="KW-1185">Reference proteome</keyword>
<dbReference type="Pfam" id="PF00078">
    <property type="entry name" value="RVT_1"/>
    <property type="match status" value="1"/>
</dbReference>